<dbReference type="SMART" id="SM00299">
    <property type="entry name" value="CLH"/>
    <property type="match status" value="1"/>
</dbReference>
<dbReference type="EMBL" id="NCKV01002615">
    <property type="protein sequence ID" value="RWS26604.1"/>
    <property type="molecule type" value="Genomic_DNA"/>
</dbReference>
<feature type="transmembrane region" description="Helical" evidence="6">
    <location>
        <begin position="1252"/>
        <end position="1275"/>
    </location>
</feature>
<keyword evidence="6" id="KW-0472">Membrane</keyword>
<evidence type="ECO:0000256" key="4">
    <source>
        <dbReference type="ARBA" id="ARBA00023228"/>
    </source>
</evidence>
<name>A0A443SGE8_9ACAR</name>
<dbReference type="GO" id="GO:0005764">
    <property type="term" value="C:lysosome"/>
    <property type="evidence" value="ECO:0007669"/>
    <property type="project" value="UniProtKB-SubCell"/>
</dbReference>
<dbReference type="Proteomes" id="UP000288716">
    <property type="component" value="Unassembled WGS sequence"/>
</dbReference>
<evidence type="ECO:0000256" key="6">
    <source>
        <dbReference type="SAM" id="Phobius"/>
    </source>
</evidence>
<dbReference type="SUPFAM" id="SSF50978">
    <property type="entry name" value="WD40 repeat-like"/>
    <property type="match status" value="1"/>
</dbReference>
<sequence>MSDRTDVEAAFETDENNFECSSDECEEEVEPKLTYERMVNDVVNILQHDSATCIAVHSKFIALGTNYGKIHILDHNGNRVDKALALHTTSVSQISIDEKGDFFASCSADKVSIWGLCSADHNVMFSFDDRPGRSIAIDPYFSRNSNRRFIVGDDRVILYEKGLLFGYKTNILHKGDGPIRNVRWLGRYVAWCSDASVRVFDMEDKVLITVIKRDHDIIPEIYRCTLCWKEEGLLLIGWGDSMKICVVKYRKMSTVSSSDVPKKYVEITSMFKTDFCVSGIATMGEHLVALSVSKDIPTDKVGSSSKPQLQVIESFAQYYNEVSSDILSPKGFANNCCCDYHLEWLPEDGLYYIVCPKDVIVAKPREEDDHISWLLERNRFPEALEAARNSKNLKSHSVYKVGLRYIEYLLEQNNSSCYKQAAQLCASIIDNDKSAWERQIKSFAQKQQLRLLAPFLPTGPETVLDSTLYEMVLNDFLNQDSEGFLNIIRNWPSSIYNIETLVKNIIVKLDQNPKNKPLLEALAEIYTFEGKHEKALAVYLEIGNRDRVFDLIRKFALYSTFQERLELFMNLNPDEASKLLLENQDSIPVDYVVSKLKHRQKLLWKYLDKVVQKDVDACITHHNLLVRLYAENAPERLIQFLKSSNHYSLEEALFLCRKLNLIPEVIFLLSRMGNSREALHYITNSMGDIDYAIEFCKENSDPDLWSDLIEHSMTKPTFVRVLLQNIGTHIPDPISLVKRIPDEMVIDGLMPALVKILNAYNLHISLEEGCNRVLVSDCYKLFDKLNKQQQRAVSVNESDTCQGCRRKVFANADDASFEHHIHKREDNETKIKKTIAKKPTFLEKSETKLKTTATPKVNNEETEKNITMVSLPANITTTENSSVTNADSNSTTLISELFPDGPELNISTSNYSLKEDTHLYYNSSFYTDPNEAMKLWVDLSKLPKNKYVTHEMLSNSYRRAVTVQLNFTFPFYGHPITNVTIATGGFLYLGDTVHSSLAATQYIAPLMANFDTSISKKSVVQYMENGTAFLVQWNNVLHQDQERNGTFSFEAILHANGDIVFVYKDVPFPVTEIPDTKHPVKVGISDAYVMESSLLKFIKRKTIYEYHRVDLSKKDISNNTAARFTLVTSRLLLSYFILTFVYIEACLSLKDCNSCVSEPTVFNCHWCESVKRCSNGIDRYRQQWLSHKCDAVNHDLQKCPANSTVSLNTTITSPDDLKHHARSGYSVGDDHHKEHFYKTEVHRDGRSGGEHAGLVSVFVLLALVMGVGVWVYYAYRNPQSSSGQFLIKYRPSQWRWGASEARYTAASIHM</sequence>
<dbReference type="VEuPathDB" id="VectorBase:LDEU005436"/>
<keyword evidence="4" id="KW-0458">Lysosome</keyword>
<dbReference type="InterPro" id="IPR057780">
    <property type="entry name" value="Beta-prop_Vps41"/>
</dbReference>
<keyword evidence="6" id="KW-0812">Transmembrane</keyword>
<dbReference type="OrthoDB" id="244107at2759"/>
<organism evidence="8 9">
    <name type="scientific">Leptotrombidium deliense</name>
    <dbReference type="NCBI Taxonomy" id="299467"/>
    <lineage>
        <taxon>Eukaryota</taxon>
        <taxon>Metazoa</taxon>
        <taxon>Ecdysozoa</taxon>
        <taxon>Arthropoda</taxon>
        <taxon>Chelicerata</taxon>
        <taxon>Arachnida</taxon>
        <taxon>Acari</taxon>
        <taxon>Acariformes</taxon>
        <taxon>Trombidiformes</taxon>
        <taxon>Prostigmata</taxon>
        <taxon>Anystina</taxon>
        <taxon>Parasitengona</taxon>
        <taxon>Trombiculoidea</taxon>
        <taxon>Trombiculidae</taxon>
        <taxon>Leptotrombidium</taxon>
    </lineage>
</organism>
<dbReference type="PANTHER" id="PTHR12616:SF1">
    <property type="entry name" value="VACUOLAR PROTEIN SORTING-ASSOCIATED PROTEIN 41 HOMOLOG"/>
    <property type="match status" value="1"/>
</dbReference>
<evidence type="ECO:0000256" key="5">
    <source>
        <dbReference type="PROSITE-ProRule" id="PRU01006"/>
    </source>
</evidence>
<evidence type="ECO:0000259" key="7">
    <source>
        <dbReference type="Pfam" id="PF23411"/>
    </source>
</evidence>
<accession>A0A443SGE8</accession>
<evidence type="ECO:0000256" key="1">
    <source>
        <dbReference type="ARBA" id="ARBA00004371"/>
    </source>
</evidence>
<dbReference type="Gene3D" id="1.25.40.10">
    <property type="entry name" value="Tetratricopeptide repeat domain"/>
    <property type="match status" value="1"/>
</dbReference>
<dbReference type="InterPro" id="IPR016024">
    <property type="entry name" value="ARM-type_fold"/>
</dbReference>
<dbReference type="STRING" id="299467.A0A443SGE8"/>
<keyword evidence="6" id="KW-1133">Transmembrane helix</keyword>
<comment type="caution">
    <text evidence="8">The sequence shown here is derived from an EMBL/GenBank/DDBJ whole genome shotgun (WGS) entry which is preliminary data.</text>
</comment>
<dbReference type="GO" id="GO:0009267">
    <property type="term" value="P:cellular response to starvation"/>
    <property type="evidence" value="ECO:0007669"/>
    <property type="project" value="TreeGrafter"/>
</dbReference>
<gene>
    <name evidence="8" type="ORF">B4U80_03139</name>
</gene>
<feature type="domain" description="Vps41 beta-propeller" evidence="7">
    <location>
        <begin position="33"/>
        <end position="363"/>
    </location>
</feature>
<dbReference type="GO" id="GO:0034058">
    <property type="term" value="P:endosomal vesicle fusion"/>
    <property type="evidence" value="ECO:0007669"/>
    <property type="project" value="TreeGrafter"/>
</dbReference>
<dbReference type="Gene3D" id="2.130.10.10">
    <property type="entry name" value="YVTN repeat-like/Quinoprotein amine dehydrogenase"/>
    <property type="match status" value="1"/>
</dbReference>
<proteinExistence type="predicted"/>
<feature type="repeat" description="CHCR" evidence="5">
    <location>
        <begin position="577"/>
        <end position="721"/>
    </location>
</feature>
<evidence type="ECO:0000256" key="3">
    <source>
        <dbReference type="ARBA" id="ARBA00022927"/>
    </source>
</evidence>
<dbReference type="InterPro" id="IPR015943">
    <property type="entry name" value="WD40/YVTN_repeat-like_dom_sf"/>
</dbReference>
<dbReference type="GO" id="GO:0006623">
    <property type="term" value="P:protein targeting to vacuole"/>
    <property type="evidence" value="ECO:0007669"/>
    <property type="project" value="InterPro"/>
</dbReference>
<dbReference type="InterPro" id="IPR000547">
    <property type="entry name" value="Clathrin_H-chain/VPS_repeat"/>
</dbReference>
<evidence type="ECO:0000313" key="8">
    <source>
        <dbReference type="EMBL" id="RWS26604.1"/>
    </source>
</evidence>
<evidence type="ECO:0000313" key="9">
    <source>
        <dbReference type="Proteomes" id="UP000288716"/>
    </source>
</evidence>
<dbReference type="SUPFAM" id="SSF48371">
    <property type="entry name" value="ARM repeat"/>
    <property type="match status" value="1"/>
</dbReference>
<dbReference type="PROSITE" id="PS50236">
    <property type="entry name" value="CHCR"/>
    <property type="match status" value="1"/>
</dbReference>
<evidence type="ECO:0000256" key="2">
    <source>
        <dbReference type="ARBA" id="ARBA00022448"/>
    </source>
</evidence>
<dbReference type="InterPro" id="IPR036322">
    <property type="entry name" value="WD40_repeat_dom_sf"/>
</dbReference>
<dbReference type="Pfam" id="PF23556">
    <property type="entry name" value="TPR_Vps41"/>
    <property type="match status" value="1"/>
</dbReference>
<keyword evidence="2" id="KW-0813">Transport</keyword>
<dbReference type="GO" id="GO:0030897">
    <property type="term" value="C:HOPS complex"/>
    <property type="evidence" value="ECO:0007669"/>
    <property type="project" value="TreeGrafter"/>
</dbReference>
<comment type="subcellular location">
    <subcellularLocation>
        <location evidence="1">Lysosome</location>
    </subcellularLocation>
</comment>
<dbReference type="GO" id="GO:0005770">
    <property type="term" value="C:late endosome"/>
    <property type="evidence" value="ECO:0007669"/>
    <property type="project" value="TreeGrafter"/>
</dbReference>
<dbReference type="PANTHER" id="PTHR12616">
    <property type="entry name" value="VACUOLAR PROTEIN SORTING VPS41"/>
    <property type="match status" value="1"/>
</dbReference>
<dbReference type="InterPro" id="IPR045111">
    <property type="entry name" value="Vps41/Vps8"/>
</dbReference>
<protein>
    <submittedName>
        <fullName evidence="8">Vacuolar protein sorting-associated protein 41-like protein</fullName>
    </submittedName>
</protein>
<keyword evidence="3" id="KW-0653">Protein transport</keyword>
<dbReference type="Pfam" id="PF23411">
    <property type="entry name" value="Beta-prop_Vps41"/>
    <property type="match status" value="1"/>
</dbReference>
<dbReference type="InterPro" id="IPR011990">
    <property type="entry name" value="TPR-like_helical_dom_sf"/>
</dbReference>
<dbReference type="GO" id="GO:0016236">
    <property type="term" value="P:macroautophagy"/>
    <property type="evidence" value="ECO:0007669"/>
    <property type="project" value="TreeGrafter"/>
</dbReference>
<reference evidence="8 9" key="1">
    <citation type="journal article" date="2018" name="Gigascience">
        <title>Genomes of trombidid mites reveal novel predicted allergens and laterally-transferred genes associated with secondary metabolism.</title>
        <authorList>
            <person name="Dong X."/>
            <person name="Chaisiri K."/>
            <person name="Xia D."/>
            <person name="Armstrong S.D."/>
            <person name="Fang Y."/>
            <person name="Donnelly M.J."/>
            <person name="Kadowaki T."/>
            <person name="McGarry J.W."/>
            <person name="Darby A.C."/>
            <person name="Makepeace B.L."/>
        </authorList>
    </citation>
    <scope>NUCLEOTIDE SEQUENCE [LARGE SCALE GENOMIC DNA]</scope>
    <source>
        <strain evidence="8">UoL-UT</strain>
    </source>
</reference>
<keyword evidence="9" id="KW-1185">Reference proteome</keyword>